<feature type="binding site" evidence="14">
    <location>
        <position position="50"/>
    </location>
    <ligand>
        <name>FAD</name>
        <dbReference type="ChEBI" id="CHEBI:57692"/>
    </ligand>
</feature>
<dbReference type="PRINTS" id="PR00368">
    <property type="entry name" value="FADPNR"/>
</dbReference>
<evidence type="ECO:0000256" key="7">
    <source>
        <dbReference type="ARBA" id="ARBA00022827"/>
    </source>
</evidence>
<dbReference type="Gene3D" id="3.50.50.60">
    <property type="entry name" value="FAD/NAD(P)-binding domain"/>
    <property type="match status" value="2"/>
</dbReference>
<dbReference type="GO" id="GO:0004148">
    <property type="term" value="F:dihydrolipoyl dehydrogenase (NADH) activity"/>
    <property type="evidence" value="ECO:0007669"/>
    <property type="project" value="UniProtKB-EC"/>
</dbReference>
<dbReference type="Pfam" id="PF02852">
    <property type="entry name" value="Pyr_redox_dim"/>
    <property type="match status" value="1"/>
</dbReference>
<keyword evidence="6 16" id="KW-0285">Flavoprotein</keyword>
<dbReference type="GO" id="GO:0006103">
    <property type="term" value="P:2-oxoglutarate metabolic process"/>
    <property type="evidence" value="ECO:0007669"/>
    <property type="project" value="TreeGrafter"/>
</dbReference>
<comment type="similarity">
    <text evidence="2 16">Belongs to the class-I pyridine nucleotide-disulfide oxidoreductase family.</text>
</comment>
<organism evidence="19 20">
    <name type="scientific">Microbacterium testaceum</name>
    <name type="common">Aureobacterium testaceum</name>
    <name type="synonym">Brevibacterium testaceum</name>
    <dbReference type="NCBI Taxonomy" id="2033"/>
    <lineage>
        <taxon>Bacteria</taxon>
        <taxon>Bacillati</taxon>
        <taxon>Actinomycetota</taxon>
        <taxon>Actinomycetes</taxon>
        <taxon>Micrococcales</taxon>
        <taxon>Microbacteriaceae</taxon>
        <taxon>Microbacterium</taxon>
    </lineage>
</organism>
<comment type="miscellaneous">
    <text evidence="16">The active site is a redox-active disulfide bond.</text>
</comment>
<dbReference type="InterPro" id="IPR012999">
    <property type="entry name" value="Pyr_OxRdtase_I_AS"/>
</dbReference>
<dbReference type="InterPro" id="IPR036188">
    <property type="entry name" value="FAD/NAD-bd_sf"/>
</dbReference>
<comment type="cofactor">
    <cofactor evidence="14 16">
        <name>FAD</name>
        <dbReference type="ChEBI" id="CHEBI:57692"/>
    </cofactor>
    <text evidence="14 16">Binds 1 FAD per subunit.</text>
</comment>
<gene>
    <name evidence="19" type="ORF">RSA3_05785</name>
</gene>
<evidence type="ECO:0000256" key="13">
    <source>
        <dbReference type="PIRSR" id="PIRSR000350-2"/>
    </source>
</evidence>
<feature type="binding site" evidence="14">
    <location>
        <position position="310"/>
    </location>
    <ligand>
        <name>FAD</name>
        <dbReference type="ChEBI" id="CHEBI:57692"/>
    </ligand>
</feature>
<feature type="active site" description="Proton acceptor" evidence="13">
    <location>
        <position position="444"/>
    </location>
</feature>
<protein>
    <recommendedName>
        <fullName evidence="4 16">Dihydrolipoyl dehydrogenase</fullName>
        <ecNumber evidence="3 16">1.8.1.4</ecNumber>
    </recommendedName>
</protein>
<evidence type="ECO:0000256" key="1">
    <source>
        <dbReference type="ARBA" id="ARBA00004496"/>
    </source>
</evidence>
<comment type="subcellular location">
    <subcellularLocation>
        <location evidence="1">Cytoplasm</location>
    </subcellularLocation>
</comment>
<dbReference type="Pfam" id="PF07992">
    <property type="entry name" value="Pyr_redox_2"/>
    <property type="match status" value="1"/>
</dbReference>
<dbReference type="InterPro" id="IPR023753">
    <property type="entry name" value="FAD/NAD-binding_dom"/>
</dbReference>
<dbReference type="EMBL" id="LDRV01000032">
    <property type="protein sequence ID" value="KTS13201.1"/>
    <property type="molecule type" value="Genomic_DNA"/>
</dbReference>
<dbReference type="PROSITE" id="PS00076">
    <property type="entry name" value="PYRIDINE_REDOX_1"/>
    <property type="match status" value="1"/>
</dbReference>
<feature type="binding site" evidence="14">
    <location>
        <position position="269"/>
    </location>
    <ligand>
        <name>NAD(+)</name>
        <dbReference type="ChEBI" id="CHEBI:57540"/>
    </ligand>
</feature>
<keyword evidence="8 16" id="KW-0560">Oxidoreductase</keyword>
<comment type="catalytic activity">
    <reaction evidence="12 16">
        <text>N(6)-[(R)-dihydrolipoyl]-L-lysyl-[protein] + NAD(+) = N(6)-[(R)-lipoyl]-L-lysyl-[protein] + NADH + H(+)</text>
        <dbReference type="Rhea" id="RHEA:15045"/>
        <dbReference type="Rhea" id="RHEA-COMP:10474"/>
        <dbReference type="Rhea" id="RHEA-COMP:10475"/>
        <dbReference type="ChEBI" id="CHEBI:15378"/>
        <dbReference type="ChEBI" id="CHEBI:57540"/>
        <dbReference type="ChEBI" id="CHEBI:57945"/>
        <dbReference type="ChEBI" id="CHEBI:83099"/>
        <dbReference type="ChEBI" id="CHEBI:83100"/>
        <dbReference type="EC" id="1.8.1.4"/>
    </reaction>
</comment>
<reference evidence="19 20" key="1">
    <citation type="journal article" date="2016" name="Front. Microbiol.">
        <title>Genomic Resource of Rice Seed Associated Bacteria.</title>
        <authorList>
            <person name="Midha S."/>
            <person name="Bansal K."/>
            <person name="Sharma S."/>
            <person name="Kumar N."/>
            <person name="Patil P.P."/>
            <person name="Chaudhry V."/>
            <person name="Patil P.B."/>
        </authorList>
    </citation>
    <scope>NUCLEOTIDE SEQUENCE [LARGE SCALE GENOMIC DNA]</scope>
    <source>
        <strain evidence="19 20">RSA3</strain>
    </source>
</reference>
<evidence type="ECO:0000256" key="16">
    <source>
        <dbReference type="RuleBase" id="RU003692"/>
    </source>
</evidence>
<keyword evidence="5" id="KW-0963">Cytoplasm</keyword>
<sequence>MPHYDLVILGAGPGGYVAAVRGAQLGLSVAIVEEKYWGGVCLNVGCIPSKALLRNADLAHTFHAKADLFGISGDVHFDFGKAFDRSRSVAAGHVKGIHYLMKKNKVTEYEGRGYFADDHTLDVTLTDGSKEQVTFDNVIIATGSTVRLLPGVTLSENVVTYEEQILNRELPSSIVIVGAGAIGMEFAYVMTNYGVKVTIIEFLDRALPNEDAEVSKEIQKQYKGYGVDILTSTKVESVTDHGDKVTVAYTAKDGSQGSIDADRVLMSIGFAPKVEGFGLENTGVKLTERGAIDIDDHMRTNVPHIYSIGDVTAKLQLAHVAEAQGVVAAETITGAETQTLGDYRNMPRATFCNPQVASFGLTEQQARDAGHDIKVAKFPFSANGKANGLGEPVGFVKLIADAETLELIGGHLIGPDVSELLPELTLAQKWDLTALEAARNVHTHPTLSEGLQEAFHGLVGHMINL</sequence>
<dbReference type="InterPro" id="IPR001100">
    <property type="entry name" value="Pyr_nuc-diS_OxRdtase"/>
</dbReference>
<keyword evidence="7 14" id="KW-0274">FAD</keyword>
<feature type="disulfide bond" description="Redox-active" evidence="15">
    <location>
        <begin position="41"/>
        <end position="46"/>
    </location>
</feature>
<evidence type="ECO:0000256" key="14">
    <source>
        <dbReference type="PIRSR" id="PIRSR000350-3"/>
    </source>
</evidence>
<dbReference type="RefSeq" id="WP_058613641.1">
    <property type="nucleotide sequence ID" value="NZ_LDRV01000032.1"/>
</dbReference>
<evidence type="ECO:0000256" key="2">
    <source>
        <dbReference type="ARBA" id="ARBA00007532"/>
    </source>
</evidence>
<evidence type="ECO:0000256" key="11">
    <source>
        <dbReference type="ARBA" id="ARBA00023284"/>
    </source>
</evidence>
<keyword evidence="14" id="KW-0547">Nucleotide-binding</keyword>
<keyword evidence="10" id="KW-1015">Disulfide bond</keyword>
<dbReference type="PANTHER" id="PTHR22912:SF217">
    <property type="entry name" value="DIHYDROLIPOYL DEHYDROGENASE"/>
    <property type="match status" value="1"/>
</dbReference>
<dbReference type="GO" id="GO:0050660">
    <property type="term" value="F:flavin adenine dinucleotide binding"/>
    <property type="evidence" value="ECO:0007669"/>
    <property type="project" value="InterPro"/>
</dbReference>
<evidence type="ECO:0000256" key="4">
    <source>
        <dbReference type="ARBA" id="ARBA00016961"/>
    </source>
</evidence>
<feature type="domain" description="FAD/NAD(P)-binding" evidence="18">
    <location>
        <begin position="4"/>
        <end position="325"/>
    </location>
</feature>
<dbReference type="AlphaFoldDB" id="A0A147F9Q8"/>
<dbReference type="InterPro" id="IPR016156">
    <property type="entry name" value="FAD/NAD-linked_Rdtase_dimer_sf"/>
</dbReference>
<feature type="binding site" evidence="14">
    <location>
        <begin position="142"/>
        <end position="144"/>
    </location>
    <ligand>
        <name>FAD</name>
        <dbReference type="ChEBI" id="CHEBI:57692"/>
    </ligand>
</feature>
<dbReference type="InterPro" id="IPR050151">
    <property type="entry name" value="Class-I_Pyr_Nuc-Dis_Oxidored"/>
</dbReference>
<evidence type="ECO:0000256" key="5">
    <source>
        <dbReference type="ARBA" id="ARBA00022490"/>
    </source>
</evidence>
<dbReference type="PANTHER" id="PTHR22912">
    <property type="entry name" value="DISULFIDE OXIDOREDUCTASE"/>
    <property type="match status" value="1"/>
</dbReference>
<dbReference type="EC" id="1.8.1.4" evidence="3 16"/>
<evidence type="ECO:0000256" key="10">
    <source>
        <dbReference type="ARBA" id="ARBA00023157"/>
    </source>
</evidence>
<evidence type="ECO:0000256" key="9">
    <source>
        <dbReference type="ARBA" id="ARBA00023027"/>
    </source>
</evidence>
<feature type="domain" description="Pyridine nucleotide-disulphide oxidoreductase dimerisation" evidence="17">
    <location>
        <begin position="346"/>
        <end position="454"/>
    </location>
</feature>
<evidence type="ECO:0000256" key="15">
    <source>
        <dbReference type="PIRSR" id="PIRSR000350-4"/>
    </source>
</evidence>
<evidence type="ECO:0000313" key="20">
    <source>
        <dbReference type="Proteomes" id="UP000072189"/>
    </source>
</evidence>
<proteinExistence type="inferred from homology"/>
<keyword evidence="9 14" id="KW-0520">NAD</keyword>
<evidence type="ECO:0000259" key="17">
    <source>
        <dbReference type="Pfam" id="PF02852"/>
    </source>
</evidence>
<dbReference type="SUPFAM" id="SSF51905">
    <property type="entry name" value="FAD/NAD(P)-binding domain"/>
    <property type="match status" value="1"/>
</dbReference>
<evidence type="ECO:0000259" key="18">
    <source>
        <dbReference type="Pfam" id="PF07992"/>
    </source>
</evidence>
<dbReference type="SUPFAM" id="SSF55424">
    <property type="entry name" value="FAD/NAD-linked reductases, dimerisation (C-terminal) domain"/>
    <property type="match status" value="1"/>
</dbReference>
<dbReference type="PIRSF" id="PIRSF000350">
    <property type="entry name" value="Mercury_reductase_MerA"/>
    <property type="match status" value="1"/>
</dbReference>
<keyword evidence="11 16" id="KW-0676">Redox-active center</keyword>
<dbReference type="PRINTS" id="PR00411">
    <property type="entry name" value="PNDRDTASEI"/>
</dbReference>
<dbReference type="Gene3D" id="3.30.390.30">
    <property type="match status" value="1"/>
</dbReference>
<evidence type="ECO:0000256" key="3">
    <source>
        <dbReference type="ARBA" id="ARBA00012608"/>
    </source>
</evidence>
<feature type="binding site" evidence="14">
    <location>
        <position position="113"/>
    </location>
    <ligand>
        <name>FAD</name>
        <dbReference type="ChEBI" id="CHEBI:57692"/>
    </ligand>
</feature>
<name>A0A147F9Q8_MICTE</name>
<evidence type="ECO:0000256" key="12">
    <source>
        <dbReference type="ARBA" id="ARBA00049187"/>
    </source>
</evidence>
<dbReference type="PATRIC" id="fig|2033.7.peg.1756"/>
<evidence type="ECO:0000313" key="19">
    <source>
        <dbReference type="EMBL" id="KTS13201.1"/>
    </source>
</evidence>
<dbReference type="NCBIfam" id="TIGR01350">
    <property type="entry name" value="lipoamide_DH"/>
    <property type="match status" value="1"/>
</dbReference>
<evidence type="ECO:0000256" key="6">
    <source>
        <dbReference type="ARBA" id="ARBA00022630"/>
    </source>
</evidence>
<feature type="binding site" evidence="14">
    <location>
        <begin position="178"/>
        <end position="185"/>
    </location>
    <ligand>
        <name>NAD(+)</name>
        <dbReference type="ChEBI" id="CHEBI:57540"/>
    </ligand>
</feature>
<dbReference type="Proteomes" id="UP000072189">
    <property type="component" value="Unassembled WGS sequence"/>
</dbReference>
<dbReference type="InterPro" id="IPR006258">
    <property type="entry name" value="Lipoamide_DH"/>
</dbReference>
<dbReference type="InterPro" id="IPR004099">
    <property type="entry name" value="Pyr_nucl-diS_OxRdtase_dimer"/>
</dbReference>
<dbReference type="GO" id="GO:0005737">
    <property type="term" value="C:cytoplasm"/>
    <property type="evidence" value="ECO:0007669"/>
    <property type="project" value="UniProtKB-SubCell"/>
</dbReference>
<evidence type="ECO:0000256" key="8">
    <source>
        <dbReference type="ARBA" id="ARBA00023002"/>
    </source>
</evidence>
<dbReference type="FunFam" id="3.30.390.30:FF:000001">
    <property type="entry name" value="Dihydrolipoyl dehydrogenase"/>
    <property type="match status" value="1"/>
</dbReference>
<accession>A0A147F9Q8</accession>
<comment type="caution">
    <text evidence="19">The sequence shown here is derived from an EMBL/GenBank/DDBJ whole genome shotgun (WGS) entry which is preliminary data.</text>
</comment>
<feature type="binding site" evidence="14">
    <location>
        <position position="201"/>
    </location>
    <ligand>
        <name>NAD(+)</name>
        <dbReference type="ChEBI" id="CHEBI:57540"/>
    </ligand>
</feature>